<dbReference type="GO" id="GO:0005506">
    <property type="term" value="F:iron ion binding"/>
    <property type="evidence" value="ECO:0007669"/>
    <property type="project" value="InterPro"/>
</dbReference>
<comment type="caution">
    <text evidence="1">The sequence shown here is derived from an EMBL/GenBank/DDBJ whole genome shotgun (WGS) entry which is preliminary data.</text>
</comment>
<organism evidence="1 2">
    <name type="scientific">Clonostachys chloroleuca</name>
    <dbReference type="NCBI Taxonomy" id="1926264"/>
    <lineage>
        <taxon>Eukaryota</taxon>
        <taxon>Fungi</taxon>
        <taxon>Dikarya</taxon>
        <taxon>Ascomycota</taxon>
        <taxon>Pezizomycotina</taxon>
        <taxon>Sordariomycetes</taxon>
        <taxon>Hypocreomycetidae</taxon>
        <taxon>Hypocreales</taxon>
        <taxon>Bionectriaceae</taxon>
        <taxon>Clonostachys</taxon>
    </lineage>
</organism>
<dbReference type="GO" id="GO:0004497">
    <property type="term" value="F:monooxygenase activity"/>
    <property type="evidence" value="ECO:0007669"/>
    <property type="project" value="InterPro"/>
</dbReference>
<dbReference type="InterPro" id="IPR036396">
    <property type="entry name" value="Cyt_P450_sf"/>
</dbReference>
<name>A0AA35PSC1_9HYPO</name>
<dbReference type="AlphaFoldDB" id="A0AA35PSC1"/>
<evidence type="ECO:0000313" key="2">
    <source>
        <dbReference type="Proteomes" id="UP001160390"/>
    </source>
</evidence>
<protein>
    <submittedName>
        <fullName evidence="1">Uncharacterized protein</fullName>
    </submittedName>
</protein>
<dbReference type="GO" id="GO:0016705">
    <property type="term" value="F:oxidoreductase activity, acting on paired donors, with incorporation or reduction of molecular oxygen"/>
    <property type="evidence" value="ECO:0007669"/>
    <property type="project" value="InterPro"/>
</dbReference>
<dbReference type="Gene3D" id="1.10.630.10">
    <property type="entry name" value="Cytochrome P450"/>
    <property type="match status" value="1"/>
</dbReference>
<dbReference type="Proteomes" id="UP001160390">
    <property type="component" value="Unassembled WGS sequence"/>
</dbReference>
<gene>
    <name evidence="1" type="ORF">CCHLO57077_00017592</name>
</gene>
<proteinExistence type="predicted"/>
<keyword evidence="2" id="KW-1185">Reference proteome</keyword>
<sequence>VVLSVQSGGGIGSRASNLPPGPLTLLLLGNLHLVCLTSLYLDLGIANINRCLFFDRMFNCKNGPKNTGNCCIAIIRSIILISRSDRPIYSLVLGTKVMIVLLSDDAVSDVLVKKSGNYSDRPDIGNLRLVVMVWVIIDV</sequence>
<dbReference type="SUPFAM" id="SSF48264">
    <property type="entry name" value="Cytochrome P450"/>
    <property type="match status" value="1"/>
</dbReference>
<dbReference type="EMBL" id="CABFNP030000373">
    <property type="protein sequence ID" value="CAI6013731.1"/>
    <property type="molecule type" value="Genomic_DNA"/>
</dbReference>
<dbReference type="GO" id="GO:0020037">
    <property type="term" value="F:heme binding"/>
    <property type="evidence" value="ECO:0007669"/>
    <property type="project" value="InterPro"/>
</dbReference>
<reference evidence="1" key="1">
    <citation type="submission" date="2023-01" db="EMBL/GenBank/DDBJ databases">
        <authorList>
            <person name="Piombo E."/>
        </authorList>
    </citation>
    <scope>NUCLEOTIDE SEQUENCE</scope>
</reference>
<accession>A0AA35PSC1</accession>
<feature type="non-terminal residue" evidence="1">
    <location>
        <position position="139"/>
    </location>
</feature>
<feature type="non-terminal residue" evidence="1">
    <location>
        <position position="1"/>
    </location>
</feature>
<evidence type="ECO:0000313" key="1">
    <source>
        <dbReference type="EMBL" id="CAI6013731.1"/>
    </source>
</evidence>